<gene>
    <name evidence="3" type="ORF">SAMN05660299_00395</name>
</gene>
<dbReference type="PIRSF" id="PIRSF033091">
    <property type="entry name" value="Pesterase_YhaO"/>
    <property type="match status" value="1"/>
</dbReference>
<evidence type="ECO:0000259" key="2">
    <source>
        <dbReference type="Pfam" id="PF00149"/>
    </source>
</evidence>
<keyword evidence="3" id="KW-0269">Exonuclease</keyword>
<dbReference type="InterPro" id="IPR014576">
    <property type="entry name" value="Pesterase_YhaO"/>
</dbReference>
<dbReference type="InterPro" id="IPR041796">
    <property type="entry name" value="Mre11_N"/>
</dbReference>
<name>A0A1G9R6U7_9FIRM</name>
<organism evidence="3 4">
    <name type="scientific">Megasphaera paucivorans</name>
    <dbReference type="NCBI Taxonomy" id="349095"/>
    <lineage>
        <taxon>Bacteria</taxon>
        <taxon>Bacillati</taxon>
        <taxon>Bacillota</taxon>
        <taxon>Negativicutes</taxon>
        <taxon>Veillonellales</taxon>
        <taxon>Veillonellaceae</taxon>
        <taxon>Megasphaera</taxon>
    </lineage>
</organism>
<evidence type="ECO:0000313" key="3">
    <source>
        <dbReference type="EMBL" id="SDM18165.1"/>
    </source>
</evidence>
<dbReference type="EMBL" id="FNHQ01000002">
    <property type="protein sequence ID" value="SDM18165.1"/>
    <property type="molecule type" value="Genomic_DNA"/>
</dbReference>
<keyword evidence="3" id="KW-0540">Nuclease</keyword>
<keyword evidence="4" id="KW-1185">Reference proteome</keyword>
<dbReference type="Pfam" id="PF00149">
    <property type="entry name" value="Metallophos"/>
    <property type="match status" value="1"/>
</dbReference>
<reference evidence="3 4" key="1">
    <citation type="submission" date="2016-10" db="EMBL/GenBank/DDBJ databases">
        <authorList>
            <person name="de Groot N.N."/>
        </authorList>
    </citation>
    <scope>NUCLEOTIDE SEQUENCE [LARGE SCALE GENOMIC DNA]</scope>
    <source>
        <strain evidence="3 4">DSM 16981</strain>
    </source>
</reference>
<dbReference type="Proteomes" id="UP000199309">
    <property type="component" value="Unassembled WGS sequence"/>
</dbReference>
<keyword evidence="1" id="KW-0378">Hydrolase</keyword>
<dbReference type="PANTHER" id="PTHR30337">
    <property type="entry name" value="COMPONENT OF ATP-DEPENDENT DSDNA EXONUCLEASE"/>
    <property type="match status" value="1"/>
</dbReference>
<feature type="domain" description="Calcineurin-like phosphoesterase" evidence="2">
    <location>
        <begin position="5"/>
        <end position="202"/>
    </location>
</feature>
<dbReference type="OrthoDB" id="9773856at2"/>
<dbReference type="InterPro" id="IPR029052">
    <property type="entry name" value="Metallo-depent_PP-like"/>
</dbReference>
<dbReference type="PANTHER" id="PTHR30337:SF7">
    <property type="entry name" value="PHOSPHOESTERASE"/>
    <property type="match status" value="1"/>
</dbReference>
<sequence>MSTSLRFIHCGDLHLGSPFEDIMITDERWKRIIGKAPVRAFQKIVQAAIDKQVHAVLIAGDVYTSATHNLTAQLDYVRLLHKLGQHGIQVFAVHGNHDPLDAWKAKIPLPPNVHVFSAEQVERIPLLIDGEERAEIYGRSYAHSEERDNLAREYIRREDDHYAIGLMHTQVGGENSTYAPCTLNGLKDSGMDYWALGHVHTPQVLQEKPWIVYCGSPQGLDCTETGVHGCYYAEVGPYGTTSLQFIDTSIVRWESISVPIDTIESVSEIREAVRLAKEKIRKEIGRPTFLTVNFTGSGSMYKVINNDEAVQYWIDSWREEEQGKYAFVMVERVRNMARPKINQEERSKLPDMVGDYLNVSDKIDGLPQEEKLQMLREILEKRPEFERLGTYGRHISDDRLLEAFEKAKWLGMQRLLEDRRG</sequence>
<dbReference type="Gene3D" id="3.60.21.10">
    <property type="match status" value="1"/>
</dbReference>
<dbReference type="SUPFAM" id="SSF56300">
    <property type="entry name" value="Metallo-dependent phosphatases"/>
    <property type="match status" value="1"/>
</dbReference>
<dbReference type="CDD" id="cd00840">
    <property type="entry name" value="MPP_Mre11_N"/>
    <property type="match status" value="1"/>
</dbReference>
<dbReference type="AlphaFoldDB" id="A0A1G9R6U7"/>
<evidence type="ECO:0000256" key="1">
    <source>
        <dbReference type="ARBA" id="ARBA00022801"/>
    </source>
</evidence>
<accession>A0A1G9R6U7</accession>
<dbReference type="InterPro" id="IPR004843">
    <property type="entry name" value="Calcineurin-like_PHP"/>
</dbReference>
<dbReference type="STRING" id="349095.SAMN05660299_00395"/>
<dbReference type="RefSeq" id="WP_091647695.1">
    <property type="nucleotide sequence ID" value="NZ_FNHQ01000002.1"/>
</dbReference>
<proteinExistence type="predicted"/>
<dbReference type="InterPro" id="IPR050535">
    <property type="entry name" value="DNA_Repair-Maintenance_Comp"/>
</dbReference>
<protein>
    <submittedName>
        <fullName evidence="3">DNA repair exonuclease SbcCD nuclease subunit</fullName>
    </submittedName>
</protein>
<dbReference type="GO" id="GO:0004527">
    <property type="term" value="F:exonuclease activity"/>
    <property type="evidence" value="ECO:0007669"/>
    <property type="project" value="UniProtKB-KW"/>
</dbReference>
<evidence type="ECO:0000313" key="4">
    <source>
        <dbReference type="Proteomes" id="UP000199309"/>
    </source>
</evidence>